<evidence type="ECO:0000313" key="2">
    <source>
        <dbReference type="EMBL" id="CAH3014394.1"/>
    </source>
</evidence>
<accession>A0ABN8LBE2</accession>
<evidence type="ECO:0008006" key="4">
    <source>
        <dbReference type="Google" id="ProtNLM"/>
    </source>
</evidence>
<comment type="caution">
    <text evidence="2">The sequence shown here is derived from an EMBL/GenBank/DDBJ whole genome shotgun (WGS) entry which is preliminary data.</text>
</comment>
<organism evidence="2 3">
    <name type="scientific">Porites evermanni</name>
    <dbReference type="NCBI Taxonomy" id="104178"/>
    <lineage>
        <taxon>Eukaryota</taxon>
        <taxon>Metazoa</taxon>
        <taxon>Cnidaria</taxon>
        <taxon>Anthozoa</taxon>
        <taxon>Hexacorallia</taxon>
        <taxon>Scleractinia</taxon>
        <taxon>Fungiina</taxon>
        <taxon>Poritidae</taxon>
        <taxon>Porites</taxon>
    </lineage>
</organism>
<name>A0ABN8LBE2_9CNID</name>
<dbReference type="EMBL" id="CALNXI010000009">
    <property type="protein sequence ID" value="CAH3014394.1"/>
    <property type="molecule type" value="Genomic_DNA"/>
</dbReference>
<evidence type="ECO:0000313" key="3">
    <source>
        <dbReference type="Proteomes" id="UP001159427"/>
    </source>
</evidence>
<evidence type="ECO:0000256" key="1">
    <source>
        <dbReference type="SAM" id="MobiDB-lite"/>
    </source>
</evidence>
<protein>
    <recommendedName>
        <fullName evidence="4">Protein STPG4</fullName>
    </recommendedName>
</protein>
<feature type="region of interest" description="Disordered" evidence="1">
    <location>
        <begin position="1"/>
        <end position="45"/>
    </location>
</feature>
<proteinExistence type="predicted"/>
<dbReference type="Proteomes" id="UP001159427">
    <property type="component" value="Unassembled WGS sequence"/>
</dbReference>
<sequence length="263" mass="29784">MANVGGLHLQEPSSGPLGYPSRSPLTLLSGRRSKSPYYEEPVSEREEWWRSTLKDTPIPGAYDLKDFVQELQGNPVRTTYGFKNAGRKKNADPSRKGSALMPGLYKHRTCVDQLETQQKTYNFKACDRYHTPTALVGYIDKEFASSQISPTTYYSGYKYVPKLPSKHPAFKSQEHRFPTIYFKPREGPPPGQYKLSKDSILPKGPNVTSPFKSKTPRFVQPHVLKTPGPGTYCKTYQTPMPDTIKKMARNYGLFFTSGTYGEY</sequence>
<dbReference type="PANTHER" id="PTHR35678">
    <property type="entry name" value="PROTEIN STPG4"/>
    <property type="match status" value="1"/>
</dbReference>
<dbReference type="PANTHER" id="PTHR35678:SF1">
    <property type="entry name" value="PROTEIN STPG4"/>
    <property type="match status" value="1"/>
</dbReference>
<gene>
    <name evidence="2" type="ORF">PEVE_00043627</name>
</gene>
<keyword evidence="3" id="KW-1185">Reference proteome</keyword>
<reference evidence="2 3" key="1">
    <citation type="submission" date="2022-05" db="EMBL/GenBank/DDBJ databases">
        <authorList>
            <consortium name="Genoscope - CEA"/>
            <person name="William W."/>
        </authorList>
    </citation>
    <scope>NUCLEOTIDE SEQUENCE [LARGE SCALE GENOMIC DNA]</scope>
</reference>